<dbReference type="Gene3D" id="3.50.50.100">
    <property type="match status" value="1"/>
</dbReference>
<keyword evidence="2" id="KW-0732">Signal</keyword>
<dbReference type="PANTHER" id="PTHR43735:SF11">
    <property type="entry name" value="HYPOTHETICAL OXIDOREDUCTASE (EUROFUNG)"/>
    <property type="match status" value="1"/>
</dbReference>
<dbReference type="InterPro" id="IPR023753">
    <property type="entry name" value="FAD/NAD-binding_dom"/>
</dbReference>
<accession>A0A0G4KSZ1</accession>
<evidence type="ECO:0000256" key="1">
    <source>
        <dbReference type="SAM" id="MobiDB-lite"/>
    </source>
</evidence>
<dbReference type="GO" id="GO:0005737">
    <property type="term" value="C:cytoplasm"/>
    <property type="evidence" value="ECO:0007669"/>
    <property type="project" value="TreeGrafter"/>
</dbReference>
<dbReference type="AlphaFoldDB" id="A0A0G4KSZ1"/>
<dbReference type="Proteomes" id="UP000044602">
    <property type="component" value="Unassembled WGS sequence"/>
</dbReference>
<dbReference type="PRINTS" id="PR00469">
    <property type="entry name" value="PNDRDTASEII"/>
</dbReference>
<name>A0A0G4KSZ1_VERLO</name>
<feature type="compositionally biased region" description="Basic and acidic residues" evidence="1">
    <location>
        <begin position="429"/>
        <end position="451"/>
    </location>
</feature>
<dbReference type="InterPro" id="IPR036188">
    <property type="entry name" value="FAD/NAD-bd_sf"/>
</dbReference>
<dbReference type="Proteomes" id="UP000045706">
    <property type="component" value="Unassembled WGS sequence"/>
</dbReference>
<dbReference type="Pfam" id="PF07992">
    <property type="entry name" value="Pyr_redox_2"/>
    <property type="match status" value="1"/>
</dbReference>
<evidence type="ECO:0000313" key="4">
    <source>
        <dbReference type="EMBL" id="CRK12832.1"/>
    </source>
</evidence>
<evidence type="ECO:0000256" key="2">
    <source>
        <dbReference type="SAM" id="SignalP"/>
    </source>
</evidence>
<dbReference type="GO" id="GO:0004174">
    <property type="term" value="F:electron-transferring-flavoprotein dehydrogenase activity"/>
    <property type="evidence" value="ECO:0007669"/>
    <property type="project" value="TreeGrafter"/>
</dbReference>
<feature type="region of interest" description="Disordered" evidence="1">
    <location>
        <begin position="423"/>
        <end position="451"/>
    </location>
</feature>
<feature type="signal peptide" evidence="2">
    <location>
        <begin position="1"/>
        <end position="22"/>
    </location>
</feature>
<reference evidence="6 7" key="1">
    <citation type="submission" date="2015-05" db="EMBL/GenBank/DDBJ databases">
        <authorList>
            <person name="Fogelqvist Johan"/>
        </authorList>
    </citation>
    <scope>NUCLEOTIDE SEQUENCE [LARGE SCALE GENOMIC DNA]</scope>
    <source>
        <strain evidence="4">VL1</strain>
        <strain evidence="5">VL2</strain>
    </source>
</reference>
<evidence type="ECO:0000313" key="6">
    <source>
        <dbReference type="Proteomes" id="UP000044602"/>
    </source>
</evidence>
<dbReference type="GO" id="GO:0050660">
    <property type="term" value="F:flavin adenine dinucleotide binding"/>
    <property type="evidence" value="ECO:0007669"/>
    <property type="project" value="TreeGrafter"/>
</dbReference>
<protein>
    <recommendedName>
        <fullName evidence="3">FAD/NAD(P)-binding domain-containing protein</fullName>
    </recommendedName>
</protein>
<evidence type="ECO:0000259" key="3">
    <source>
        <dbReference type="Pfam" id="PF07992"/>
    </source>
</evidence>
<dbReference type="PRINTS" id="PR00368">
    <property type="entry name" value="FADPNR"/>
</dbReference>
<evidence type="ECO:0000313" key="5">
    <source>
        <dbReference type="EMBL" id="CRK23925.1"/>
    </source>
</evidence>
<feature type="chain" id="PRO_5007404643" description="FAD/NAD(P)-binding domain-containing protein" evidence="2">
    <location>
        <begin position="23"/>
        <end position="451"/>
    </location>
</feature>
<dbReference type="SUPFAM" id="SSF51905">
    <property type="entry name" value="FAD/NAD(P)-binding domain"/>
    <property type="match status" value="1"/>
</dbReference>
<gene>
    <name evidence="4" type="ORF">BN1708_010632</name>
    <name evidence="5" type="ORF">BN1723_003065</name>
</gene>
<feature type="domain" description="FAD/NAD(P)-binding" evidence="3">
    <location>
        <begin position="55"/>
        <end position="350"/>
    </location>
</feature>
<proteinExistence type="predicted"/>
<dbReference type="EMBL" id="CVQI01015557">
    <property type="protein sequence ID" value="CRK23925.1"/>
    <property type="molecule type" value="Genomic_DNA"/>
</dbReference>
<dbReference type="PANTHER" id="PTHR43735">
    <property type="entry name" value="APOPTOSIS-INDUCING FACTOR 1"/>
    <property type="match status" value="1"/>
</dbReference>
<dbReference type="STRING" id="100787.A0A0G4KSZ1"/>
<dbReference type="EMBL" id="CVQH01004113">
    <property type="protein sequence ID" value="CRK12832.1"/>
    <property type="molecule type" value="Genomic_DNA"/>
</dbReference>
<sequence length="451" mass="49297">MAAVTSVKKGVLFLRLVYIAIAALLEHQKRTWAAGRLQSPSTSSKDVENEAEPENIVIVGASFAGYHAARLIATSLPLNGRYRIVIIEPKHHYQFTWTLPRFCVIEGHEEKTFIPLGPYIPAPAKEFVRWVHGTAASINRQTVTIEETGETIPYSYLVIATGAGVGLTLPSRVGAVGKKEGAQLLRDMQQRIKASKNLVVVGGGAAGVELATDAKQLYPEKKVTLVHSRSAVMHRFGPELQIASLKAMQEMGIDVLLEERTESEDVSSGFVTLRSGKQVECDFCVSAVGQKPSSGLLKDLAPNAITPSGHIRVKPTMQIDDDTLPNIYACGDVIEFGVKNANARAAMKQAMYAADNVTLAIRGQPPKHKYKVNFMDGVIKLTLGLDKSITHFGDGKTELLFHKQETDETLMVADVWRFMGATPYEDDDDKSKPARAESTADKTREITNDLP</sequence>
<organism evidence="4 6">
    <name type="scientific">Verticillium longisporum</name>
    <name type="common">Verticillium dahliae var. longisporum</name>
    <dbReference type="NCBI Taxonomy" id="100787"/>
    <lineage>
        <taxon>Eukaryota</taxon>
        <taxon>Fungi</taxon>
        <taxon>Dikarya</taxon>
        <taxon>Ascomycota</taxon>
        <taxon>Pezizomycotina</taxon>
        <taxon>Sordariomycetes</taxon>
        <taxon>Hypocreomycetidae</taxon>
        <taxon>Glomerellales</taxon>
        <taxon>Plectosphaerellaceae</taxon>
        <taxon>Verticillium</taxon>
    </lineage>
</organism>
<evidence type="ECO:0000313" key="7">
    <source>
        <dbReference type="Proteomes" id="UP000045706"/>
    </source>
</evidence>
<keyword evidence="6" id="KW-1185">Reference proteome</keyword>